<dbReference type="EMBL" id="PYGF01000001">
    <property type="protein sequence ID" value="PSL07911.1"/>
    <property type="molecule type" value="Genomic_DNA"/>
</dbReference>
<organism evidence="2 3">
    <name type="scientific">Cecembia rubra</name>
    <dbReference type="NCBI Taxonomy" id="1485585"/>
    <lineage>
        <taxon>Bacteria</taxon>
        <taxon>Pseudomonadati</taxon>
        <taxon>Bacteroidota</taxon>
        <taxon>Cytophagia</taxon>
        <taxon>Cytophagales</taxon>
        <taxon>Cyclobacteriaceae</taxon>
        <taxon>Cecembia</taxon>
    </lineage>
</organism>
<dbReference type="Proteomes" id="UP000240708">
    <property type="component" value="Unassembled WGS sequence"/>
</dbReference>
<dbReference type="SUPFAM" id="SSF56300">
    <property type="entry name" value="Metallo-dependent phosphatases"/>
    <property type="match status" value="1"/>
</dbReference>
<dbReference type="PANTHER" id="PTHR39323">
    <property type="entry name" value="BLR1149 PROTEIN"/>
    <property type="match status" value="1"/>
</dbReference>
<dbReference type="RefSeq" id="WP_245889480.1">
    <property type="nucleotide sequence ID" value="NZ_PYGF01000001.1"/>
</dbReference>
<dbReference type="InterPro" id="IPR026336">
    <property type="entry name" value="PdeM-like"/>
</dbReference>
<protein>
    <submittedName>
        <fullName evidence="2">Putative phosphoesterase</fullName>
    </submittedName>
</protein>
<name>A0A2P8EEM9_9BACT</name>
<dbReference type="InterPro" id="IPR004843">
    <property type="entry name" value="Calcineurin-like_PHP"/>
</dbReference>
<evidence type="ECO:0000313" key="3">
    <source>
        <dbReference type="Proteomes" id="UP000240708"/>
    </source>
</evidence>
<dbReference type="Pfam" id="PF00149">
    <property type="entry name" value="Metallophos"/>
    <property type="match status" value="1"/>
</dbReference>
<feature type="domain" description="Calcineurin-like phosphoesterase" evidence="1">
    <location>
        <begin position="40"/>
        <end position="169"/>
    </location>
</feature>
<comment type="caution">
    <text evidence="2">The sequence shown here is derived from an EMBL/GenBank/DDBJ whole genome shotgun (WGS) entry which is preliminary data.</text>
</comment>
<gene>
    <name evidence="2" type="ORF">CLV48_101851</name>
</gene>
<dbReference type="NCBIfam" id="TIGR04123">
    <property type="entry name" value="P_estr_lig_assc"/>
    <property type="match status" value="1"/>
</dbReference>
<dbReference type="AlphaFoldDB" id="A0A2P8EEM9"/>
<dbReference type="InterPro" id="IPR029052">
    <property type="entry name" value="Metallo-depent_PP-like"/>
</dbReference>
<dbReference type="PANTHER" id="PTHR39323:SF1">
    <property type="entry name" value="BLR1149 PROTEIN"/>
    <property type="match status" value="1"/>
</dbReference>
<accession>A0A2P8EEM9</accession>
<keyword evidence="3" id="KW-1185">Reference proteome</keyword>
<dbReference type="Gene3D" id="3.60.21.10">
    <property type="match status" value="1"/>
</dbReference>
<evidence type="ECO:0000313" key="2">
    <source>
        <dbReference type="EMBL" id="PSL07911.1"/>
    </source>
</evidence>
<sequence>MMGNNSVKEKDCVSNYLACKIGAICFYLLPEKAIYLPDYKALLIADPHFGKAAHFRKAGVPVPETVHLEDYLKIKKLTETYHPKSVIFLGDLFHSDFNSSWLDLEAFRSEFNQQDFHLVKGNHDLLPEEFYRSGSWKVHEETMQMGSILLSHEPLSDLKEGIVNICGHIHPGVTIYGQGRQKLTLPCFFVSPKQIILPAFGRFTGLAKVDCGKHDKVFAVTGKKVIQVNFMS</sequence>
<evidence type="ECO:0000259" key="1">
    <source>
        <dbReference type="Pfam" id="PF00149"/>
    </source>
</evidence>
<proteinExistence type="predicted"/>
<dbReference type="GO" id="GO:0016787">
    <property type="term" value="F:hydrolase activity"/>
    <property type="evidence" value="ECO:0007669"/>
    <property type="project" value="InterPro"/>
</dbReference>
<reference evidence="2 3" key="1">
    <citation type="submission" date="2018-03" db="EMBL/GenBank/DDBJ databases">
        <title>Genomic Encyclopedia of Archaeal and Bacterial Type Strains, Phase II (KMG-II): from individual species to whole genera.</title>
        <authorList>
            <person name="Goeker M."/>
        </authorList>
    </citation>
    <scope>NUCLEOTIDE SEQUENCE [LARGE SCALE GENOMIC DNA]</scope>
    <source>
        <strain evidence="2 3">DSM 28057</strain>
    </source>
</reference>